<dbReference type="AlphaFoldDB" id="A0A0G4GUF7"/>
<feature type="compositionally biased region" description="Basic and acidic residues" evidence="7">
    <location>
        <begin position="618"/>
        <end position="634"/>
    </location>
</feature>
<dbReference type="InterPro" id="IPR039739">
    <property type="entry name" value="MAG2/RNF10"/>
</dbReference>
<evidence type="ECO:0000256" key="5">
    <source>
        <dbReference type="ARBA" id="ARBA00022833"/>
    </source>
</evidence>
<dbReference type="GO" id="GO:0045944">
    <property type="term" value="P:positive regulation of transcription by RNA polymerase II"/>
    <property type="evidence" value="ECO:0007669"/>
    <property type="project" value="TreeGrafter"/>
</dbReference>
<feature type="compositionally biased region" description="Polar residues" evidence="7">
    <location>
        <begin position="722"/>
        <end position="747"/>
    </location>
</feature>
<dbReference type="InterPro" id="IPR017907">
    <property type="entry name" value="Znf_RING_CS"/>
</dbReference>
<evidence type="ECO:0000313" key="9">
    <source>
        <dbReference type="EMBL" id="CEM34195.1"/>
    </source>
</evidence>
<feature type="compositionally biased region" description="Basic and acidic residues" evidence="7">
    <location>
        <begin position="800"/>
        <end position="825"/>
    </location>
</feature>
<keyword evidence="4 6" id="KW-0863">Zinc-finger</keyword>
<keyword evidence="3" id="KW-0479">Metal-binding</keyword>
<feature type="compositionally biased region" description="Low complexity" evidence="7">
    <location>
        <begin position="837"/>
        <end position="850"/>
    </location>
</feature>
<evidence type="ECO:0000256" key="1">
    <source>
        <dbReference type="ARBA" id="ARBA00004496"/>
    </source>
</evidence>
<feature type="region of interest" description="Disordered" evidence="7">
    <location>
        <begin position="618"/>
        <end position="637"/>
    </location>
</feature>
<dbReference type="VEuPathDB" id="CryptoDB:Vbra_3385"/>
<dbReference type="STRING" id="1169540.A0A0G4GUF7"/>
<dbReference type="InterPro" id="IPR001841">
    <property type="entry name" value="Znf_RING"/>
</dbReference>
<feature type="region of interest" description="Disordered" evidence="7">
    <location>
        <begin position="473"/>
        <end position="514"/>
    </location>
</feature>
<feature type="region of interest" description="Disordered" evidence="7">
    <location>
        <begin position="665"/>
        <end position="882"/>
    </location>
</feature>
<evidence type="ECO:0000256" key="4">
    <source>
        <dbReference type="ARBA" id="ARBA00022771"/>
    </source>
</evidence>
<keyword evidence="10" id="KW-1185">Reference proteome</keyword>
<feature type="compositionally biased region" description="Basic and acidic residues" evidence="7">
    <location>
        <begin position="696"/>
        <end position="718"/>
    </location>
</feature>
<dbReference type="InParanoid" id="A0A0G4GUF7"/>
<dbReference type="PANTHER" id="PTHR12983">
    <property type="entry name" value="RING FINGER 10 FAMILY MEMBER"/>
    <property type="match status" value="1"/>
</dbReference>
<dbReference type="GO" id="GO:0005737">
    <property type="term" value="C:cytoplasm"/>
    <property type="evidence" value="ECO:0007669"/>
    <property type="project" value="UniProtKB-SubCell"/>
</dbReference>
<dbReference type="FunCoup" id="A0A0G4GUF7">
    <property type="interactions" value="171"/>
</dbReference>
<evidence type="ECO:0000256" key="2">
    <source>
        <dbReference type="ARBA" id="ARBA00022490"/>
    </source>
</evidence>
<dbReference type="Proteomes" id="UP000041254">
    <property type="component" value="Unassembled WGS sequence"/>
</dbReference>
<feature type="compositionally biased region" description="Basic and acidic residues" evidence="7">
    <location>
        <begin position="752"/>
        <end position="778"/>
    </location>
</feature>
<dbReference type="GO" id="GO:0000976">
    <property type="term" value="F:transcription cis-regulatory region binding"/>
    <property type="evidence" value="ECO:0007669"/>
    <property type="project" value="TreeGrafter"/>
</dbReference>
<organism evidence="9 10">
    <name type="scientific">Vitrella brassicaformis (strain CCMP3155)</name>
    <dbReference type="NCBI Taxonomy" id="1169540"/>
    <lineage>
        <taxon>Eukaryota</taxon>
        <taxon>Sar</taxon>
        <taxon>Alveolata</taxon>
        <taxon>Colpodellida</taxon>
        <taxon>Vitrellaceae</taxon>
        <taxon>Vitrella</taxon>
    </lineage>
</organism>
<dbReference type="PANTHER" id="PTHR12983:SF9">
    <property type="entry name" value="E3 UBIQUITIN-PROTEIN LIGASE RNF10"/>
    <property type="match status" value="1"/>
</dbReference>
<proteinExistence type="predicted"/>
<dbReference type="InterPro" id="IPR027370">
    <property type="entry name" value="Znf-RING_euk"/>
</dbReference>
<accession>A0A0G4GUF7</accession>
<dbReference type="SUPFAM" id="SSF57850">
    <property type="entry name" value="RING/U-box"/>
    <property type="match status" value="1"/>
</dbReference>
<feature type="domain" description="RING-type" evidence="8">
    <location>
        <begin position="153"/>
        <end position="192"/>
    </location>
</feature>
<dbReference type="PhylomeDB" id="A0A0G4GUF7"/>
<evidence type="ECO:0000313" key="10">
    <source>
        <dbReference type="Proteomes" id="UP000041254"/>
    </source>
</evidence>
<dbReference type="EMBL" id="CDMY01000809">
    <property type="protein sequence ID" value="CEM34195.1"/>
    <property type="molecule type" value="Genomic_DNA"/>
</dbReference>
<dbReference type="CDD" id="cd16536">
    <property type="entry name" value="RING-HC_RNF10"/>
    <property type="match status" value="1"/>
</dbReference>
<feature type="region of interest" description="Disordered" evidence="7">
    <location>
        <begin position="1"/>
        <end position="61"/>
    </location>
</feature>
<feature type="compositionally biased region" description="Polar residues" evidence="7">
    <location>
        <begin position="485"/>
        <end position="504"/>
    </location>
</feature>
<keyword evidence="5" id="KW-0862">Zinc</keyword>
<dbReference type="GO" id="GO:0008270">
    <property type="term" value="F:zinc ion binding"/>
    <property type="evidence" value="ECO:0007669"/>
    <property type="project" value="UniProtKB-KW"/>
</dbReference>
<dbReference type="Gene3D" id="3.30.40.10">
    <property type="entry name" value="Zinc/RING finger domain, C3HC4 (zinc finger)"/>
    <property type="match status" value="1"/>
</dbReference>
<comment type="subcellular location">
    <subcellularLocation>
        <location evidence="1">Cytoplasm</location>
    </subcellularLocation>
</comment>
<dbReference type="Pfam" id="PF13445">
    <property type="entry name" value="zf-RING_UBOX"/>
    <property type="match status" value="1"/>
</dbReference>
<evidence type="ECO:0000256" key="7">
    <source>
        <dbReference type="SAM" id="MobiDB-lite"/>
    </source>
</evidence>
<protein>
    <recommendedName>
        <fullName evidence="8">RING-type domain-containing protein</fullName>
    </recommendedName>
</protein>
<dbReference type="OrthoDB" id="302966at2759"/>
<evidence type="ECO:0000259" key="8">
    <source>
        <dbReference type="PROSITE" id="PS50089"/>
    </source>
</evidence>
<feature type="region of interest" description="Disordered" evidence="7">
    <location>
        <begin position="210"/>
        <end position="233"/>
    </location>
</feature>
<gene>
    <name evidence="9" type="ORF">Vbra_3385</name>
</gene>
<dbReference type="InterPro" id="IPR013083">
    <property type="entry name" value="Znf_RING/FYVE/PHD"/>
</dbReference>
<dbReference type="PROSITE" id="PS50089">
    <property type="entry name" value="ZF_RING_2"/>
    <property type="match status" value="1"/>
</dbReference>
<keyword evidence="2" id="KW-0963">Cytoplasm</keyword>
<name>A0A0G4GUF7_VITBC</name>
<dbReference type="PROSITE" id="PS00518">
    <property type="entry name" value="ZF_RING_1"/>
    <property type="match status" value="1"/>
</dbReference>
<sequence>MSFNPTKKSEVHQHQSHQWVPKVRRAQDGEANNFGSSASSEQRERPSSSSRAKGRGVKGKGVQIPAEELFNFQRYEPRHSRGGGPFRRRRNVTQTEAFVKERFVKANFRCWVSRGSTNTAEVRRALWDPDVNLDWGAVSGVELLCPEGISIQCPICLEENDDIVCPKVTMCGHVFCWPCILRYLNTDPTEAPYFPSIANDPNAPVTVVAERSAPDGRTPSPPALPDHSASAPQGKRYWRRCPLCSESVVKRDLRPIAFQRVRNFPALVEDMYESEEYEDEQVDTGVDFCLVQREEGSTSVTLPRYVLRCVPTHMWEACRVRLNGEEDRFAVNDKVILMDTHIGVQFSRVGCLSDPFKTSQQELRILTSHRKECESSGDTDIIPAVDEALAYLNRTLSEMMSSIPPLTATTSDEERISIKRDEGNFIVYNEQILLSIIESSLQGGPQTEGSPPQAEETIDSAAVCVKDAWDSDNEMDDSDAAAANKQPTAISPPTNATNKPTSMGTTEEPESTATTTTKANGYLFYQTADGQNAFLEPFLTRCLLYEHGDWAHLPPLLRQLTLIGSNEITLNESMRKRYKFLSHLPLSSSIRFLDVDITPLLSDKTRTHFRDEFVKRERARRAADNKRRQEKRLAEQQQQQYTATAYVNDVHATVQMLPLSSIDESPSRCVSERHEDAAQDAPAEEEEEEVTPTLADKIKAKMQTDKDKQKQEESREHFPSLLSASPPANETASASPSRDKPSTTAWGTPSLKWDKKSTPKSTPKTDGKKDKDQHRDVPPIDIEESYAPPATSNFDISDIVARKLREYNEERQKESPKHYSQKAEKSSGIAMLDKALEQQQASASGSQEVGGQEGHEADGSKKKKKQKKIALFSTSGMRGVKY</sequence>
<dbReference type="SMART" id="SM00184">
    <property type="entry name" value="RING"/>
    <property type="match status" value="1"/>
</dbReference>
<reference evidence="9 10" key="1">
    <citation type="submission" date="2014-11" db="EMBL/GenBank/DDBJ databases">
        <authorList>
            <person name="Zhu J."/>
            <person name="Qi W."/>
            <person name="Song R."/>
        </authorList>
    </citation>
    <scope>NUCLEOTIDE SEQUENCE [LARGE SCALE GENOMIC DNA]</scope>
</reference>
<evidence type="ECO:0000256" key="6">
    <source>
        <dbReference type="PROSITE-ProRule" id="PRU00175"/>
    </source>
</evidence>
<evidence type="ECO:0000256" key="3">
    <source>
        <dbReference type="ARBA" id="ARBA00022723"/>
    </source>
</evidence>